<feature type="compositionally biased region" description="Basic and acidic residues" evidence="4">
    <location>
        <begin position="119"/>
        <end position="143"/>
    </location>
</feature>
<organism evidence="7 8">
    <name type="scientific">Cystoisospora suis</name>
    <dbReference type="NCBI Taxonomy" id="483139"/>
    <lineage>
        <taxon>Eukaryota</taxon>
        <taxon>Sar</taxon>
        <taxon>Alveolata</taxon>
        <taxon>Apicomplexa</taxon>
        <taxon>Conoidasida</taxon>
        <taxon>Coccidia</taxon>
        <taxon>Eucoccidiorida</taxon>
        <taxon>Eimeriorina</taxon>
        <taxon>Sarcocystidae</taxon>
        <taxon>Cystoisospora</taxon>
    </lineage>
</organism>
<dbReference type="GO" id="GO:0003723">
    <property type="term" value="F:RNA binding"/>
    <property type="evidence" value="ECO:0007669"/>
    <property type="project" value="TreeGrafter"/>
</dbReference>
<evidence type="ECO:0000259" key="5">
    <source>
        <dbReference type="Pfam" id="PF00004"/>
    </source>
</evidence>
<dbReference type="PANTHER" id="PTHR23077">
    <property type="entry name" value="AAA-FAMILY ATPASE"/>
    <property type="match status" value="1"/>
</dbReference>
<evidence type="ECO:0000256" key="4">
    <source>
        <dbReference type="SAM" id="MobiDB-lite"/>
    </source>
</evidence>
<dbReference type="InterPro" id="IPR050168">
    <property type="entry name" value="AAA_ATPase_domain"/>
</dbReference>
<accession>A0A2C6KIN3</accession>
<dbReference type="SUPFAM" id="SSF52540">
    <property type="entry name" value="P-loop containing nucleoside triphosphate hydrolases"/>
    <property type="match status" value="2"/>
</dbReference>
<proteinExistence type="inferred from homology"/>
<keyword evidence="1 3" id="KW-0547">Nucleotide-binding</keyword>
<evidence type="ECO:0000313" key="8">
    <source>
        <dbReference type="Proteomes" id="UP000221165"/>
    </source>
</evidence>
<dbReference type="Proteomes" id="UP000221165">
    <property type="component" value="Unassembled WGS sequence"/>
</dbReference>
<dbReference type="Pfam" id="PF00004">
    <property type="entry name" value="AAA"/>
    <property type="match status" value="1"/>
</dbReference>
<protein>
    <submittedName>
        <fullName evidence="7">Cell division protein cdc48</fullName>
    </submittedName>
</protein>
<feature type="region of interest" description="Disordered" evidence="4">
    <location>
        <begin position="104"/>
        <end position="180"/>
    </location>
</feature>
<comment type="similarity">
    <text evidence="3">Belongs to the AAA ATPase family.</text>
</comment>
<evidence type="ECO:0000313" key="7">
    <source>
        <dbReference type="EMBL" id="PHJ16345.1"/>
    </source>
</evidence>
<feature type="domain" description="AAA ATPase AAA+ lid" evidence="6">
    <location>
        <begin position="544"/>
        <end position="579"/>
    </location>
</feature>
<keyword evidence="2 3" id="KW-0067">ATP-binding</keyword>
<feature type="domain" description="ATPase AAA-type core" evidence="5">
    <location>
        <begin position="357"/>
        <end position="465"/>
    </location>
</feature>
<dbReference type="InterPro" id="IPR003960">
    <property type="entry name" value="ATPase_AAA_CS"/>
</dbReference>
<dbReference type="GO" id="GO:0005524">
    <property type="term" value="F:ATP binding"/>
    <property type="evidence" value="ECO:0007669"/>
    <property type="project" value="UniProtKB-KW"/>
</dbReference>
<feature type="compositionally biased region" description="Basic and acidic residues" evidence="4">
    <location>
        <begin position="489"/>
        <end position="513"/>
    </location>
</feature>
<evidence type="ECO:0000256" key="1">
    <source>
        <dbReference type="ARBA" id="ARBA00022741"/>
    </source>
</evidence>
<dbReference type="GO" id="GO:0051301">
    <property type="term" value="P:cell division"/>
    <property type="evidence" value="ECO:0007669"/>
    <property type="project" value="UniProtKB-KW"/>
</dbReference>
<dbReference type="OrthoDB" id="331521at2759"/>
<sequence length="684" mass="78670">MDALRGHQVIVLATCTHLDCLDGNLRRSGRFDTEIRLPLPGASERRDILQALLLRSPSLRISSCVDIDVLADRCVGYVAADLHSLVKESIYHALTRRVYIPNSMKHATPSSSSTEVLSLEERRRRSPKESRLCQDTEREKGMELSEEDLDAVASSHRGEQQGSSPSARVAKKREKEEDRKALAIVKQEKEAKERWKTSSSHFTPFSSFDLLLSHIQRGNNSWSVHTPPQTLGMVDERKDEDAMEVEEEEKNNYGVNAPETSGDCKKDRKLQTLEEERSTEKQTSISSSSIRRPSLSLSFSLVKEDFEHALRTFMPTYKKTGSFLPRPNIRWEEVGGLVHAKKEIEERILFPLNFPDFYEGLGPELLSKFVGDSEASLRRLFSRASFFSPSLIFFDEIDALCGSRGLKGDSSHNKVEERMIAQLLTELDGMNDRGKVYLVAATNRPDMIDPALLRPGRLEVRVYVHLPDHNERAEILRKGWKRLRREQKEEREKHRLEQEDENPRELSDLDLNKTQKKKRKEEDKSEDAKEEEEEEESEGEENPLDFDMIASMTERFSGADLDALLRESTLLMIQEEREAFLSAWREGRCGAIQRFKKNGELEVAGEKKREETEDNERQKEDKHSRPEIPQLVASVFYGGRRRRCMHVKQKHLIEAAKRISPSVTAEQVEFYEDYRAKLVEGKEK</sequence>
<dbReference type="InterPro" id="IPR041569">
    <property type="entry name" value="AAA_lid_3"/>
</dbReference>
<dbReference type="AlphaFoldDB" id="A0A2C6KIN3"/>
<feature type="compositionally biased region" description="Basic and acidic residues" evidence="4">
    <location>
        <begin position="262"/>
        <end position="280"/>
    </location>
</feature>
<dbReference type="PROSITE" id="PS00674">
    <property type="entry name" value="AAA"/>
    <property type="match status" value="1"/>
</dbReference>
<feature type="compositionally biased region" description="Acidic residues" evidence="4">
    <location>
        <begin position="528"/>
        <end position="544"/>
    </location>
</feature>
<dbReference type="EMBL" id="MIGC01006146">
    <property type="protein sequence ID" value="PHJ16345.1"/>
    <property type="molecule type" value="Genomic_DNA"/>
</dbReference>
<reference evidence="7 8" key="1">
    <citation type="journal article" date="2017" name="Int. J. Parasitol.">
        <title>The genome of the protozoan parasite Cystoisospora suis and a reverse vaccinology approach to identify vaccine candidates.</title>
        <authorList>
            <person name="Palmieri N."/>
            <person name="Shrestha A."/>
            <person name="Ruttkowski B."/>
            <person name="Beck T."/>
            <person name="Vogl C."/>
            <person name="Tomley F."/>
            <person name="Blake D.P."/>
            <person name="Joachim A."/>
        </authorList>
    </citation>
    <scope>NUCLEOTIDE SEQUENCE [LARGE SCALE GENOMIC DNA]</scope>
    <source>
        <strain evidence="7 8">Wien I</strain>
    </source>
</reference>
<feature type="region of interest" description="Disordered" evidence="4">
    <location>
        <begin position="489"/>
        <end position="545"/>
    </location>
</feature>
<evidence type="ECO:0000259" key="6">
    <source>
        <dbReference type="Pfam" id="PF17862"/>
    </source>
</evidence>
<dbReference type="GO" id="GO:0042254">
    <property type="term" value="P:ribosome biogenesis"/>
    <property type="evidence" value="ECO:0007669"/>
    <property type="project" value="TreeGrafter"/>
</dbReference>
<dbReference type="PANTHER" id="PTHR23077:SF171">
    <property type="entry name" value="NUCLEAR VALOSIN-CONTAINING PROTEIN-LIKE"/>
    <property type="match status" value="1"/>
</dbReference>
<feature type="compositionally biased region" description="Basic and acidic residues" evidence="4">
    <location>
        <begin position="603"/>
        <end position="626"/>
    </location>
</feature>
<evidence type="ECO:0000256" key="2">
    <source>
        <dbReference type="ARBA" id="ARBA00022840"/>
    </source>
</evidence>
<dbReference type="GO" id="GO:0005634">
    <property type="term" value="C:nucleus"/>
    <property type="evidence" value="ECO:0007669"/>
    <property type="project" value="TreeGrafter"/>
</dbReference>
<dbReference type="Gene3D" id="1.10.8.60">
    <property type="match status" value="3"/>
</dbReference>
<keyword evidence="7" id="KW-0131">Cell cycle</keyword>
<dbReference type="InterPro" id="IPR027417">
    <property type="entry name" value="P-loop_NTPase"/>
</dbReference>
<evidence type="ECO:0000256" key="3">
    <source>
        <dbReference type="RuleBase" id="RU003651"/>
    </source>
</evidence>
<feature type="domain" description="AAA ATPase AAA+ lid" evidence="6">
    <location>
        <begin position="65"/>
        <end position="98"/>
    </location>
</feature>
<dbReference type="Gene3D" id="3.40.50.300">
    <property type="entry name" value="P-loop containing nucleotide triphosphate hydrolases"/>
    <property type="match status" value="2"/>
</dbReference>
<keyword evidence="8" id="KW-1185">Reference proteome</keyword>
<dbReference type="VEuPathDB" id="ToxoDB:CSUI_009841"/>
<keyword evidence="7" id="KW-0132">Cell division</keyword>
<dbReference type="GO" id="GO:1990275">
    <property type="term" value="F:preribosome binding"/>
    <property type="evidence" value="ECO:0007669"/>
    <property type="project" value="TreeGrafter"/>
</dbReference>
<dbReference type="Pfam" id="PF17862">
    <property type="entry name" value="AAA_lid_3"/>
    <property type="match status" value="2"/>
</dbReference>
<comment type="caution">
    <text evidence="7">The sequence shown here is derived from an EMBL/GenBank/DDBJ whole genome shotgun (WGS) entry which is preliminary data.</text>
</comment>
<dbReference type="GeneID" id="94433161"/>
<feature type="region of interest" description="Disordered" evidence="4">
    <location>
        <begin position="247"/>
        <end position="287"/>
    </location>
</feature>
<feature type="region of interest" description="Disordered" evidence="4">
    <location>
        <begin position="603"/>
        <end position="627"/>
    </location>
</feature>
<dbReference type="RefSeq" id="XP_067918074.1">
    <property type="nucleotide sequence ID" value="XM_068069950.1"/>
</dbReference>
<dbReference type="GO" id="GO:0016887">
    <property type="term" value="F:ATP hydrolysis activity"/>
    <property type="evidence" value="ECO:0007669"/>
    <property type="project" value="InterPro"/>
</dbReference>
<name>A0A2C6KIN3_9APIC</name>
<dbReference type="InterPro" id="IPR003959">
    <property type="entry name" value="ATPase_AAA_core"/>
</dbReference>
<gene>
    <name evidence="7" type="ORF">CSUI_009841</name>
</gene>